<dbReference type="InterPro" id="IPR004136">
    <property type="entry name" value="NMO"/>
</dbReference>
<keyword evidence="5" id="KW-1185">Reference proteome</keyword>
<dbReference type="CDD" id="cd04730">
    <property type="entry name" value="NPD_like"/>
    <property type="match status" value="1"/>
</dbReference>
<keyword evidence="4" id="KW-0503">Monooxygenase</keyword>
<organism evidence="4 5">
    <name type="scientific">Bradyrhizobium uaiense</name>
    <dbReference type="NCBI Taxonomy" id="2594946"/>
    <lineage>
        <taxon>Bacteria</taxon>
        <taxon>Pseudomonadati</taxon>
        <taxon>Pseudomonadota</taxon>
        <taxon>Alphaproteobacteria</taxon>
        <taxon>Hyphomicrobiales</taxon>
        <taxon>Nitrobacteraceae</taxon>
        <taxon>Bradyrhizobium</taxon>
    </lineage>
</organism>
<evidence type="ECO:0000256" key="2">
    <source>
        <dbReference type="ARBA" id="ARBA00022643"/>
    </source>
</evidence>
<dbReference type="Gene3D" id="3.20.20.70">
    <property type="entry name" value="Aldolase class I"/>
    <property type="match status" value="1"/>
</dbReference>
<evidence type="ECO:0000313" key="5">
    <source>
        <dbReference type="Proteomes" id="UP000468531"/>
    </source>
</evidence>
<dbReference type="RefSeq" id="WP_163162179.1">
    <property type="nucleotide sequence ID" value="NZ_VKHP01000325.1"/>
</dbReference>
<comment type="caution">
    <text evidence="4">The sequence shown here is derived from an EMBL/GenBank/DDBJ whole genome shotgun (WGS) entry which is preliminary data.</text>
</comment>
<dbReference type="Proteomes" id="UP000468531">
    <property type="component" value="Unassembled WGS sequence"/>
</dbReference>
<keyword evidence="1" id="KW-0285">Flavoprotein</keyword>
<evidence type="ECO:0000313" key="4">
    <source>
        <dbReference type="EMBL" id="NEV02225.1"/>
    </source>
</evidence>
<dbReference type="EMBL" id="VKHP01000325">
    <property type="protein sequence ID" value="NEV02225.1"/>
    <property type="molecule type" value="Genomic_DNA"/>
</dbReference>
<protein>
    <submittedName>
        <fullName evidence="4">Nitronate monooxygenase</fullName>
    </submittedName>
</protein>
<dbReference type="GO" id="GO:0018580">
    <property type="term" value="F:nitronate monooxygenase activity"/>
    <property type="evidence" value="ECO:0007669"/>
    <property type="project" value="InterPro"/>
</dbReference>
<keyword evidence="2" id="KW-0288">FMN</keyword>
<dbReference type="PANTHER" id="PTHR32332">
    <property type="entry name" value="2-NITROPROPANE DIOXYGENASE"/>
    <property type="match status" value="1"/>
</dbReference>
<evidence type="ECO:0000256" key="3">
    <source>
        <dbReference type="ARBA" id="ARBA00023002"/>
    </source>
</evidence>
<dbReference type="PANTHER" id="PTHR32332:SF38">
    <property type="entry name" value="MONOOXYGENASE RV1533-RELATED"/>
    <property type="match status" value="1"/>
</dbReference>
<dbReference type="SUPFAM" id="SSF51412">
    <property type="entry name" value="Inosine monophosphate dehydrogenase (IMPDH)"/>
    <property type="match status" value="1"/>
</dbReference>
<dbReference type="InterPro" id="IPR013785">
    <property type="entry name" value="Aldolase_TIM"/>
</dbReference>
<dbReference type="AlphaFoldDB" id="A0A6P1BVD1"/>
<dbReference type="Pfam" id="PF03060">
    <property type="entry name" value="NMO"/>
    <property type="match status" value="1"/>
</dbReference>
<name>A0A6P1BVD1_9BRAD</name>
<gene>
    <name evidence="4" type="ORF">FNJ47_42480</name>
</gene>
<reference evidence="4 5" key="1">
    <citation type="journal article" date="2020" name="Arch. Microbiol.">
        <title>Bradyrhizobium uaiense sp. nov., a new highly efficient cowpea symbiont.</title>
        <authorList>
            <person name="Cabral Michel D."/>
            <person name="Azarias Guimaraes A."/>
            <person name="Martins da Costa E."/>
            <person name="Soares de Carvalho T."/>
            <person name="Balsanelli E."/>
            <person name="Willems A."/>
            <person name="Maltempi de Souza E."/>
            <person name="de Souza Moreira F.M."/>
        </authorList>
    </citation>
    <scope>NUCLEOTIDE SEQUENCE [LARGE SCALE GENOMIC DNA]</scope>
    <source>
        <strain evidence="4 5">UFLA 03-164</strain>
    </source>
</reference>
<keyword evidence="3" id="KW-0560">Oxidoreductase</keyword>
<sequence>MKTPVCEMLGIEYPIFAFSHCRDVVAAVSKAGGLGVLGVARLTPEKLETELNWIEKEIGDRPYGVDAQIPAKLYGDEAGGLTLAELEARIPEGHRKFANDLLSKYGVPELPPGLSPDSGRNYADSREAFSRDKELALLDVALQHRIKLIASALGAPPPQLVEDAHRKGIRVAGLVGAKKHVMRHLDAGVDIIIAQSYEAAGHTGDIGGMVLVPEIVDAVAPVPVLAAGGIATGRQFAAALALGAQGAWTGSVWLTTEEAETHPILKEKLLRATSSDTVRSRAESGKPARVLRTAWTEEWDTNPASPGTLPSPLQWLLSADAYDRIERAAYSSEGARQLMGYGAGQVVGLMNQVKPVQQVIFEMVDEYLSVAQRFADVFTENGGSDR</sequence>
<proteinExistence type="predicted"/>
<evidence type="ECO:0000256" key="1">
    <source>
        <dbReference type="ARBA" id="ARBA00022630"/>
    </source>
</evidence>
<accession>A0A6P1BVD1</accession>